<reference evidence="1" key="1">
    <citation type="journal article" date="2020" name="Nature">
        <title>Giant virus diversity and host interactions through global metagenomics.</title>
        <authorList>
            <person name="Schulz F."/>
            <person name="Roux S."/>
            <person name="Paez-Espino D."/>
            <person name="Jungbluth S."/>
            <person name="Walsh D.A."/>
            <person name="Denef V.J."/>
            <person name="McMahon K.D."/>
            <person name="Konstantinidis K.T."/>
            <person name="Eloe-Fadrosh E.A."/>
            <person name="Kyrpides N.C."/>
            <person name="Woyke T."/>
        </authorList>
    </citation>
    <scope>NUCLEOTIDE SEQUENCE</scope>
    <source>
        <strain evidence="1">GVMAG-S-1021933-23</strain>
    </source>
</reference>
<protein>
    <submittedName>
        <fullName evidence="1">Uncharacterized protein</fullName>
    </submittedName>
</protein>
<dbReference type="AlphaFoldDB" id="A0A6C0ADU0"/>
<sequence>MNYKDIPEYLHASEFYLNLDPLGEEFDIPFDIPEEIINDMEDFNKFYKIINFFGAKYPDFMKNYWVNNSLEIIKEYLDISSENKNMFEEFIFFEINNFEQFESVYKIIKFYNFSPPDNYIQYGLKNKDEYIKNNKNILSEELKYTSIIKIESSIINTGFLNVFEIKVYLNGNILFRENSDFFFFKYRNYKNNL</sequence>
<name>A0A6C0ADU0_9ZZZZ</name>
<accession>A0A6C0ADU0</accession>
<evidence type="ECO:0000313" key="1">
    <source>
        <dbReference type="EMBL" id="QHS77899.1"/>
    </source>
</evidence>
<proteinExistence type="predicted"/>
<dbReference type="EMBL" id="MN740593">
    <property type="protein sequence ID" value="QHS77899.1"/>
    <property type="molecule type" value="Genomic_DNA"/>
</dbReference>
<organism evidence="1">
    <name type="scientific">viral metagenome</name>
    <dbReference type="NCBI Taxonomy" id="1070528"/>
    <lineage>
        <taxon>unclassified sequences</taxon>
        <taxon>metagenomes</taxon>
        <taxon>organismal metagenomes</taxon>
    </lineage>
</organism>